<dbReference type="Pfam" id="PF12705">
    <property type="entry name" value="PDDEXK_1"/>
    <property type="match status" value="1"/>
</dbReference>
<evidence type="ECO:0000259" key="1">
    <source>
        <dbReference type="Pfam" id="PF12705"/>
    </source>
</evidence>
<accession>A0A6C0BTG7</accession>
<sequence length="260" mass="31571">MENSQEKPIYLENKNKHERDKRIIFYEPTHTYTIDGDSNYTSVTTYVHKHFEKFDADKVIDNMMKSKKWTENKYYGCTREEIKKLWDNNRDTAAAEGTKLHYDIECYYNKIPNENESVEYSYFKNFLEKYQDLTPYRTEWTVFHEELKLAGSIDMIFENDDGTLQIYDWKRCKEISKSSSWNKFSTTECLEHLPDTNYWHYSLQLNIYKYILEKKYNKKVTGLYLVCLHPEKKNFERIQVNSLENELNELFDLREKNINM</sequence>
<feature type="domain" description="PD-(D/E)XK endonuclease-like" evidence="1">
    <location>
        <begin position="95"/>
        <end position="243"/>
    </location>
</feature>
<dbReference type="SUPFAM" id="SSF52980">
    <property type="entry name" value="Restriction endonuclease-like"/>
    <property type="match status" value="1"/>
</dbReference>
<protein>
    <recommendedName>
        <fullName evidence="1">PD-(D/E)XK endonuclease-like domain-containing protein</fullName>
    </recommendedName>
</protein>
<dbReference type="EMBL" id="MN739239">
    <property type="protein sequence ID" value="QHS95071.1"/>
    <property type="molecule type" value="Genomic_DNA"/>
</dbReference>
<proteinExistence type="predicted"/>
<dbReference type="InterPro" id="IPR011335">
    <property type="entry name" value="Restrct_endonuc-II-like"/>
</dbReference>
<dbReference type="AlphaFoldDB" id="A0A6C0BTG7"/>
<evidence type="ECO:0000313" key="2">
    <source>
        <dbReference type="EMBL" id="QHS95071.1"/>
    </source>
</evidence>
<reference evidence="2" key="1">
    <citation type="journal article" date="2020" name="Nature">
        <title>Giant virus diversity and host interactions through global metagenomics.</title>
        <authorList>
            <person name="Schulz F."/>
            <person name="Roux S."/>
            <person name="Paez-Espino D."/>
            <person name="Jungbluth S."/>
            <person name="Walsh D.A."/>
            <person name="Denef V.J."/>
            <person name="McMahon K.D."/>
            <person name="Konstantinidis K.T."/>
            <person name="Eloe-Fadrosh E.A."/>
            <person name="Kyrpides N.C."/>
            <person name="Woyke T."/>
        </authorList>
    </citation>
    <scope>NUCLEOTIDE SEQUENCE</scope>
    <source>
        <strain evidence="2">GVMAG-M-3300018428-16</strain>
    </source>
</reference>
<dbReference type="InterPro" id="IPR011604">
    <property type="entry name" value="PDDEXK-like_dom_sf"/>
</dbReference>
<name>A0A6C0BTG7_9ZZZZ</name>
<organism evidence="2">
    <name type="scientific">viral metagenome</name>
    <dbReference type="NCBI Taxonomy" id="1070528"/>
    <lineage>
        <taxon>unclassified sequences</taxon>
        <taxon>metagenomes</taxon>
        <taxon>organismal metagenomes</taxon>
    </lineage>
</organism>
<dbReference type="InterPro" id="IPR038726">
    <property type="entry name" value="PDDEXK_AddAB-type"/>
</dbReference>
<dbReference type="Gene3D" id="3.90.320.10">
    <property type="match status" value="1"/>
</dbReference>